<gene>
    <name evidence="7" type="ORF">GWO12_10080</name>
</gene>
<evidence type="ECO:0000313" key="8">
    <source>
        <dbReference type="Proteomes" id="UP000702544"/>
    </source>
</evidence>
<dbReference type="InterPro" id="IPR003661">
    <property type="entry name" value="HisK_dim/P_dom"/>
</dbReference>
<evidence type="ECO:0000256" key="3">
    <source>
        <dbReference type="ARBA" id="ARBA00022553"/>
    </source>
</evidence>
<dbReference type="InterPro" id="IPR036890">
    <property type="entry name" value="HATPase_C_sf"/>
</dbReference>
<evidence type="ECO:0000256" key="2">
    <source>
        <dbReference type="ARBA" id="ARBA00012438"/>
    </source>
</evidence>
<dbReference type="EC" id="2.7.13.3" evidence="2"/>
<feature type="domain" description="Histidine kinase" evidence="5">
    <location>
        <begin position="232"/>
        <end position="439"/>
    </location>
</feature>
<dbReference type="SUPFAM" id="SSF47384">
    <property type="entry name" value="Homodimeric domain of signal transducing histidine kinase"/>
    <property type="match status" value="1"/>
</dbReference>
<dbReference type="PROSITE" id="PS50109">
    <property type="entry name" value="HIS_KIN"/>
    <property type="match status" value="1"/>
</dbReference>
<keyword evidence="4" id="KW-0472">Membrane</keyword>
<dbReference type="InterPro" id="IPR035965">
    <property type="entry name" value="PAS-like_dom_sf"/>
</dbReference>
<organism evidence="7 8">
    <name type="scientific">Candidatus Kutchimonas denitrificans</name>
    <dbReference type="NCBI Taxonomy" id="3056748"/>
    <lineage>
        <taxon>Bacteria</taxon>
        <taxon>Pseudomonadati</taxon>
        <taxon>Gemmatimonadota</taxon>
        <taxon>Gemmatimonadia</taxon>
        <taxon>Candidatus Palauibacterales</taxon>
        <taxon>Candidatus Palauibacteraceae</taxon>
        <taxon>Candidatus Kutchimonas</taxon>
    </lineage>
</organism>
<feature type="domain" description="PAS" evidence="6">
    <location>
        <begin position="117"/>
        <end position="162"/>
    </location>
</feature>
<feature type="transmembrane region" description="Helical" evidence="4">
    <location>
        <begin position="12"/>
        <end position="32"/>
    </location>
</feature>
<dbReference type="InterPro" id="IPR003594">
    <property type="entry name" value="HATPase_dom"/>
</dbReference>
<dbReference type="PROSITE" id="PS50112">
    <property type="entry name" value="PAS"/>
    <property type="match status" value="1"/>
</dbReference>
<name>A0AAE4Z7V9_9BACT</name>
<dbReference type="InterPro" id="IPR000014">
    <property type="entry name" value="PAS"/>
</dbReference>
<keyword evidence="4" id="KW-1133">Transmembrane helix</keyword>
<dbReference type="SUPFAM" id="SSF55785">
    <property type="entry name" value="PYP-like sensor domain (PAS domain)"/>
    <property type="match status" value="1"/>
</dbReference>
<dbReference type="PANTHER" id="PTHR43065">
    <property type="entry name" value="SENSOR HISTIDINE KINASE"/>
    <property type="match status" value="1"/>
</dbReference>
<reference evidence="7 8" key="1">
    <citation type="submission" date="2020-01" db="EMBL/GenBank/DDBJ databases">
        <title>Genomes assembled from Gulf of Kutch pelagic sediment metagenomes.</title>
        <authorList>
            <person name="Chandrashekar M."/>
            <person name="Mahajan M.S."/>
            <person name="Dave K.J."/>
            <person name="Vatsa P."/>
            <person name="Nathani N.M."/>
        </authorList>
    </citation>
    <scope>NUCLEOTIDE SEQUENCE [LARGE SCALE GENOMIC DNA]</scope>
    <source>
        <strain evidence="7">KS3-K002</strain>
    </source>
</reference>
<keyword evidence="7" id="KW-0808">Transferase</keyword>
<dbReference type="Gene3D" id="3.30.565.10">
    <property type="entry name" value="Histidine kinase-like ATPase, C-terminal domain"/>
    <property type="match status" value="1"/>
</dbReference>
<evidence type="ECO:0000256" key="1">
    <source>
        <dbReference type="ARBA" id="ARBA00000085"/>
    </source>
</evidence>
<dbReference type="InterPro" id="IPR005467">
    <property type="entry name" value="His_kinase_dom"/>
</dbReference>
<evidence type="ECO:0000259" key="5">
    <source>
        <dbReference type="PROSITE" id="PS50109"/>
    </source>
</evidence>
<dbReference type="AlphaFoldDB" id="A0AAE4Z7V9"/>
<dbReference type="Pfam" id="PF02518">
    <property type="entry name" value="HATPase_c"/>
    <property type="match status" value="1"/>
</dbReference>
<dbReference type="PANTHER" id="PTHR43065:SF51">
    <property type="entry name" value="HISTIDINE KINASE"/>
    <property type="match status" value="1"/>
</dbReference>
<dbReference type="GO" id="GO:0000155">
    <property type="term" value="F:phosphorelay sensor kinase activity"/>
    <property type="evidence" value="ECO:0007669"/>
    <property type="project" value="InterPro"/>
</dbReference>
<keyword evidence="4" id="KW-0812">Transmembrane</keyword>
<dbReference type="SMART" id="SM00387">
    <property type="entry name" value="HATPase_c"/>
    <property type="match status" value="1"/>
</dbReference>
<dbReference type="Proteomes" id="UP000702544">
    <property type="component" value="Unassembled WGS sequence"/>
</dbReference>
<dbReference type="SUPFAM" id="SSF55874">
    <property type="entry name" value="ATPase domain of HSP90 chaperone/DNA topoisomerase II/histidine kinase"/>
    <property type="match status" value="1"/>
</dbReference>
<dbReference type="EMBL" id="JAACAK010000080">
    <property type="protein sequence ID" value="NIR75440.1"/>
    <property type="molecule type" value="Genomic_DNA"/>
</dbReference>
<comment type="caution">
    <text evidence="7">The sequence shown here is derived from an EMBL/GenBank/DDBJ whole genome shotgun (WGS) entry which is preliminary data.</text>
</comment>
<proteinExistence type="predicted"/>
<dbReference type="InterPro" id="IPR004358">
    <property type="entry name" value="Sig_transdc_His_kin-like_C"/>
</dbReference>
<dbReference type="CDD" id="cd00082">
    <property type="entry name" value="HisKA"/>
    <property type="match status" value="1"/>
</dbReference>
<keyword evidence="3" id="KW-0597">Phosphoprotein</keyword>
<evidence type="ECO:0000259" key="6">
    <source>
        <dbReference type="PROSITE" id="PS50112"/>
    </source>
</evidence>
<dbReference type="PRINTS" id="PR00344">
    <property type="entry name" value="BCTRLSENSOR"/>
</dbReference>
<feature type="transmembrane region" description="Helical" evidence="4">
    <location>
        <begin position="38"/>
        <end position="57"/>
    </location>
</feature>
<evidence type="ECO:0000256" key="4">
    <source>
        <dbReference type="SAM" id="Phobius"/>
    </source>
</evidence>
<comment type="catalytic activity">
    <reaction evidence="1">
        <text>ATP + protein L-histidine = ADP + protein N-phospho-L-histidine.</text>
        <dbReference type="EC" id="2.7.13.3"/>
    </reaction>
</comment>
<accession>A0AAE4Z7V9</accession>
<evidence type="ECO:0000313" key="7">
    <source>
        <dbReference type="EMBL" id="NIR75440.1"/>
    </source>
</evidence>
<sequence>MKRLRHDQSVLLLTLVAGLPGSLFSLYFIWTADWRPHVQWTFSLLIVIVWIGFAAGVRERVIRPLQTLSNMLAGLREADYSIRARQARVDDPLGLAMLEANILRDTLREQRLGALEATALLQRVMQEIDVAAFAFDDQDRLRLVNRAGSQLLEAPPDELLGREAPSLGLQACLEADTPATLDLSFQGRMGRWEVKRSTFRQGGVPHQLLVLTDLSRALRQEERQAWKRLIRVLSHEINNSLAPIKSSAESLLSLIGREKRPVDLEEDIQAGLGVIAGRAEALRRFMGSYADLAKLPPPEPDDVDVGQWVRRVAALETRLAVVVHEGPEMTIQADGDQLDQALINLVRNGVDAALETGGKVEVGWRLNGDKLEVWVRDEGPGLPDTTNIFVPFFSTRPGGTGIGLVLSRQIAEGHNGTLDLQNRRDGNGCVARLVLPIDDGNGRLRQLAPGQEDERLR</sequence>
<dbReference type="InterPro" id="IPR036097">
    <property type="entry name" value="HisK_dim/P_sf"/>
</dbReference>
<keyword evidence="7" id="KW-0418">Kinase</keyword>
<protein>
    <recommendedName>
        <fullName evidence="2">histidine kinase</fullName>
        <ecNumber evidence="2">2.7.13.3</ecNumber>
    </recommendedName>
</protein>